<comment type="caution">
    <text evidence="2">The sequence shown here is derived from an EMBL/GenBank/DDBJ whole genome shotgun (WGS) entry which is preliminary data.</text>
</comment>
<accession>A0A9J5ZCW6</accession>
<keyword evidence="3" id="KW-1185">Reference proteome</keyword>
<sequence length="89" mass="10033">MDFEKTHHASFKDSIIAYLLSSIMLPPSLDIAKARKSQMFYVELSHTNFTFGESKGSTASITLTKINTLMADATVLNEKFTMMDKPLWP</sequence>
<dbReference type="AlphaFoldDB" id="A0A9J5ZCW6"/>
<feature type="transmembrane region" description="Helical" evidence="1">
    <location>
        <begin position="15"/>
        <end position="32"/>
    </location>
</feature>
<keyword evidence="1" id="KW-0812">Transmembrane</keyword>
<dbReference type="EMBL" id="JACXVP010000004">
    <property type="protein sequence ID" value="KAG5610269.1"/>
    <property type="molecule type" value="Genomic_DNA"/>
</dbReference>
<evidence type="ECO:0000256" key="1">
    <source>
        <dbReference type="SAM" id="Phobius"/>
    </source>
</evidence>
<keyword evidence="1" id="KW-0472">Membrane</keyword>
<gene>
    <name evidence="2" type="ORF">H5410_021550</name>
</gene>
<organism evidence="2 3">
    <name type="scientific">Solanum commersonii</name>
    <name type="common">Commerson's wild potato</name>
    <name type="synonym">Commerson's nightshade</name>
    <dbReference type="NCBI Taxonomy" id="4109"/>
    <lineage>
        <taxon>Eukaryota</taxon>
        <taxon>Viridiplantae</taxon>
        <taxon>Streptophyta</taxon>
        <taxon>Embryophyta</taxon>
        <taxon>Tracheophyta</taxon>
        <taxon>Spermatophyta</taxon>
        <taxon>Magnoliopsida</taxon>
        <taxon>eudicotyledons</taxon>
        <taxon>Gunneridae</taxon>
        <taxon>Pentapetalae</taxon>
        <taxon>asterids</taxon>
        <taxon>lamiids</taxon>
        <taxon>Solanales</taxon>
        <taxon>Solanaceae</taxon>
        <taxon>Solanoideae</taxon>
        <taxon>Solaneae</taxon>
        <taxon>Solanum</taxon>
    </lineage>
</organism>
<proteinExistence type="predicted"/>
<keyword evidence="1" id="KW-1133">Transmembrane helix</keyword>
<evidence type="ECO:0000313" key="2">
    <source>
        <dbReference type="EMBL" id="KAG5610269.1"/>
    </source>
</evidence>
<evidence type="ECO:0000313" key="3">
    <source>
        <dbReference type="Proteomes" id="UP000824120"/>
    </source>
</evidence>
<protein>
    <submittedName>
        <fullName evidence="2">Uncharacterized protein</fullName>
    </submittedName>
</protein>
<reference evidence="2 3" key="1">
    <citation type="submission" date="2020-09" db="EMBL/GenBank/DDBJ databases">
        <title>De no assembly of potato wild relative species, Solanum commersonii.</title>
        <authorList>
            <person name="Cho K."/>
        </authorList>
    </citation>
    <scope>NUCLEOTIDE SEQUENCE [LARGE SCALE GENOMIC DNA]</scope>
    <source>
        <strain evidence="2">LZ3.2</strain>
        <tissue evidence="2">Leaf</tissue>
    </source>
</reference>
<dbReference type="Proteomes" id="UP000824120">
    <property type="component" value="Chromosome 4"/>
</dbReference>
<name>A0A9J5ZCW6_SOLCO</name>